<organism evidence="1 2">
    <name type="scientific">Dermacentor silvarum</name>
    <name type="common">Tick</name>
    <dbReference type="NCBI Taxonomy" id="543639"/>
    <lineage>
        <taxon>Eukaryota</taxon>
        <taxon>Metazoa</taxon>
        <taxon>Ecdysozoa</taxon>
        <taxon>Arthropoda</taxon>
        <taxon>Chelicerata</taxon>
        <taxon>Arachnida</taxon>
        <taxon>Acari</taxon>
        <taxon>Parasitiformes</taxon>
        <taxon>Ixodida</taxon>
        <taxon>Ixodoidea</taxon>
        <taxon>Ixodidae</taxon>
        <taxon>Rhipicephalinae</taxon>
        <taxon>Dermacentor</taxon>
    </lineage>
</organism>
<protein>
    <submittedName>
        <fullName evidence="1">Uncharacterized protein</fullName>
    </submittedName>
</protein>
<proteinExistence type="predicted"/>
<name>A0ACB8C2B6_DERSI</name>
<dbReference type="EMBL" id="CM023478">
    <property type="protein sequence ID" value="KAH7932970.1"/>
    <property type="molecule type" value="Genomic_DNA"/>
</dbReference>
<reference evidence="1" key="1">
    <citation type="submission" date="2020-05" db="EMBL/GenBank/DDBJ databases">
        <title>Large-scale comparative analyses of tick genomes elucidate their genetic diversity and vector capacities.</title>
        <authorList>
            <person name="Jia N."/>
            <person name="Wang J."/>
            <person name="Shi W."/>
            <person name="Du L."/>
            <person name="Sun Y."/>
            <person name="Zhan W."/>
            <person name="Jiang J."/>
            <person name="Wang Q."/>
            <person name="Zhang B."/>
            <person name="Ji P."/>
            <person name="Sakyi L.B."/>
            <person name="Cui X."/>
            <person name="Yuan T."/>
            <person name="Jiang B."/>
            <person name="Yang W."/>
            <person name="Lam T.T.-Y."/>
            <person name="Chang Q."/>
            <person name="Ding S."/>
            <person name="Wang X."/>
            <person name="Zhu J."/>
            <person name="Ruan X."/>
            <person name="Zhao L."/>
            <person name="Wei J."/>
            <person name="Que T."/>
            <person name="Du C."/>
            <person name="Cheng J."/>
            <person name="Dai P."/>
            <person name="Han X."/>
            <person name="Huang E."/>
            <person name="Gao Y."/>
            <person name="Liu J."/>
            <person name="Shao H."/>
            <person name="Ye R."/>
            <person name="Li L."/>
            <person name="Wei W."/>
            <person name="Wang X."/>
            <person name="Wang C."/>
            <person name="Yang T."/>
            <person name="Huo Q."/>
            <person name="Li W."/>
            <person name="Guo W."/>
            <person name="Chen H."/>
            <person name="Zhou L."/>
            <person name="Ni X."/>
            <person name="Tian J."/>
            <person name="Zhou Y."/>
            <person name="Sheng Y."/>
            <person name="Liu T."/>
            <person name="Pan Y."/>
            <person name="Xia L."/>
            <person name="Li J."/>
            <person name="Zhao F."/>
            <person name="Cao W."/>
        </authorList>
    </citation>
    <scope>NUCLEOTIDE SEQUENCE</scope>
    <source>
        <strain evidence="1">Dsil-2018</strain>
    </source>
</reference>
<evidence type="ECO:0000313" key="1">
    <source>
        <dbReference type="EMBL" id="KAH7932970.1"/>
    </source>
</evidence>
<accession>A0ACB8C2B6</accession>
<sequence>MPVTARLPTDRTQSSGVVQGVHGNYADEDLLASLSSKKRVVAAKRQGTTLVLRFAVPYPPPPRMDLPPQHALRGAAHPRSPSAVPTLRVLQACHSNLPDTGTVPALRWPTPDRIVLFEQGPMPALRGTTSSRLA</sequence>
<keyword evidence="2" id="KW-1185">Reference proteome</keyword>
<gene>
    <name evidence="1" type="ORF">HPB49_005697</name>
</gene>
<comment type="caution">
    <text evidence="1">The sequence shown here is derived from an EMBL/GenBank/DDBJ whole genome shotgun (WGS) entry which is preliminary data.</text>
</comment>
<evidence type="ECO:0000313" key="2">
    <source>
        <dbReference type="Proteomes" id="UP000821865"/>
    </source>
</evidence>
<dbReference type="Proteomes" id="UP000821865">
    <property type="component" value="Chromosome 9"/>
</dbReference>